<feature type="region of interest" description="Disordered" evidence="1">
    <location>
        <begin position="55"/>
        <end position="111"/>
    </location>
</feature>
<dbReference type="EMBL" id="CP086356">
    <property type="protein sequence ID" value="UNI17768.1"/>
    <property type="molecule type" value="Genomic_DNA"/>
</dbReference>
<reference evidence="2" key="1">
    <citation type="submission" date="2021-11" db="EMBL/GenBank/DDBJ databases">
        <title>Purpureocillium_takamizusanense_genome.</title>
        <authorList>
            <person name="Nguyen N.-H."/>
        </authorList>
    </citation>
    <scope>NUCLEOTIDE SEQUENCE</scope>
    <source>
        <strain evidence="2">PT3</strain>
    </source>
</reference>
<proteinExistence type="predicted"/>
<name>A0A9Q8QD11_9HYPO</name>
<gene>
    <name evidence="2" type="ORF">JDV02_004088</name>
</gene>
<evidence type="ECO:0000313" key="2">
    <source>
        <dbReference type="EMBL" id="UNI17768.1"/>
    </source>
</evidence>
<dbReference type="AlphaFoldDB" id="A0A9Q8QD11"/>
<dbReference type="PROSITE" id="PS51257">
    <property type="entry name" value="PROKAR_LIPOPROTEIN"/>
    <property type="match status" value="1"/>
</dbReference>
<accession>A0A9Q8QD11</accession>
<keyword evidence="3" id="KW-1185">Reference proteome</keyword>
<dbReference type="Proteomes" id="UP000829364">
    <property type="component" value="Chromosome 3"/>
</dbReference>
<dbReference type="RefSeq" id="XP_047841249.1">
    <property type="nucleotide sequence ID" value="XM_047985272.1"/>
</dbReference>
<protein>
    <submittedName>
        <fullName evidence="2">Uncharacterized protein</fullName>
    </submittedName>
</protein>
<feature type="compositionally biased region" description="Basic and acidic residues" evidence="1">
    <location>
        <begin position="88"/>
        <end position="100"/>
    </location>
</feature>
<dbReference type="KEGG" id="ptkz:JDV02_004088"/>
<sequence length="111" mass="12294">MTARVSSTAEGPFVQQAGWLAGCIEPPLGRDRHFSSSLHGPVSRADNHIVQVQRRNRRLPSRSSDHALPRPCATQTPCLGRRCSPRSPPHERFQTFADHHHSARKVSVVSA</sequence>
<organism evidence="2 3">
    <name type="scientific">Purpureocillium takamizusanense</name>
    <dbReference type="NCBI Taxonomy" id="2060973"/>
    <lineage>
        <taxon>Eukaryota</taxon>
        <taxon>Fungi</taxon>
        <taxon>Dikarya</taxon>
        <taxon>Ascomycota</taxon>
        <taxon>Pezizomycotina</taxon>
        <taxon>Sordariomycetes</taxon>
        <taxon>Hypocreomycetidae</taxon>
        <taxon>Hypocreales</taxon>
        <taxon>Ophiocordycipitaceae</taxon>
        <taxon>Purpureocillium</taxon>
    </lineage>
</organism>
<evidence type="ECO:0000313" key="3">
    <source>
        <dbReference type="Proteomes" id="UP000829364"/>
    </source>
</evidence>
<evidence type="ECO:0000256" key="1">
    <source>
        <dbReference type="SAM" id="MobiDB-lite"/>
    </source>
</evidence>
<dbReference type="GeneID" id="72066043"/>